<evidence type="ECO:0000313" key="19">
    <source>
        <dbReference type="Proteomes" id="UP000280668"/>
    </source>
</evidence>
<evidence type="ECO:0000256" key="9">
    <source>
        <dbReference type="ARBA" id="ARBA00022984"/>
    </source>
</evidence>
<dbReference type="HAMAP" id="MF_01006">
    <property type="entry name" value="Undec_diphosphatase"/>
    <property type="match status" value="1"/>
</dbReference>
<keyword evidence="5 17" id="KW-1003">Cell membrane</keyword>
<keyword evidence="10 17" id="KW-1133">Transmembrane helix</keyword>
<gene>
    <name evidence="17" type="primary">uppP</name>
    <name evidence="18" type="ORF">EDD31_0077</name>
</gene>
<evidence type="ECO:0000256" key="4">
    <source>
        <dbReference type="ARBA" id="ARBA00021581"/>
    </source>
</evidence>
<comment type="miscellaneous">
    <text evidence="17">Bacitracin is thought to be involved in the inhibition of peptidoglycan synthesis by sequestering undecaprenyl diphosphate, thereby reducing the pool of lipid carrier available.</text>
</comment>
<comment type="catalytic activity">
    <reaction evidence="16 17">
        <text>di-trans,octa-cis-undecaprenyl diphosphate + H2O = di-trans,octa-cis-undecaprenyl phosphate + phosphate + H(+)</text>
        <dbReference type="Rhea" id="RHEA:28094"/>
        <dbReference type="ChEBI" id="CHEBI:15377"/>
        <dbReference type="ChEBI" id="CHEBI:15378"/>
        <dbReference type="ChEBI" id="CHEBI:43474"/>
        <dbReference type="ChEBI" id="CHEBI:58405"/>
        <dbReference type="ChEBI" id="CHEBI:60392"/>
        <dbReference type="EC" id="3.6.1.27"/>
    </reaction>
</comment>
<evidence type="ECO:0000256" key="6">
    <source>
        <dbReference type="ARBA" id="ARBA00022692"/>
    </source>
</evidence>
<dbReference type="PANTHER" id="PTHR30622">
    <property type="entry name" value="UNDECAPRENYL-DIPHOSPHATASE"/>
    <property type="match status" value="1"/>
</dbReference>
<dbReference type="GO" id="GO:0071555">
    <property type="term" value="P:cell wall organization"/>
    <property type="evidence" value="ECO:0007669"/>
    <property type="project" value="UniProtKB-KW"/>
</dbReference>
<dbReference type="GO" id="GO:0009252">
    <property type="term" value="P:peptidoglycan biosynthetic process"/>
    <property type="evidence" value="ECO:0007669"/>
    <property type="project" value="UniProtKB-KW"/>
</dbReference>
<comment type="subcellular location">
    <subcellularLocation>
        <location evidence="1 17">Cell membrane</location>
        <topology evidence="1 17">Multi-pass membrane protein</topology>
    </subcellularLocation>
</comment>
<comment type="function">
    <text evidence="17">Catalyzes the dephosphorylation of undecaprenyl diphosphate (UPP). Confers resistance to bacitracin.</text>
</comment>
<feature type="transmembrane region" description="Helical" evidence="17">
    <location>
        <begin position="229"/>
        <end position="256"/>
    </location>
</feature>
<dbReference type="Pfam" id="PF02673">
    <property type="entry name" value="BacA"/>
    <property type="match status" value="1"/>
</dbReference>
<keyword evidence="8 17" id="KW-0133">Cell shape</keyword>
<evidence type="ECO:0000256" key="13">
    <source>
        <dbReference type="ARBA" id="ARBA00023316"/>
    </source>
</evidence>
<feature type="transmembrane region" description="Helical" evidence="17">
    <location>
        <begin position="163"/>
        <end position="187"/>
    </location>
</feature>
<evidence type="ECO:0000256" key="5">
    <source>
        <dbReference type="ARBA" id="ARBA00022475"/>
    </source>
</evidence>
<dbReference type="OrthoDB" id="9808289at2"/>
<evidence type="ECO:0000256" key="16">
    <source>
        <dbReference type="ARBA" id="ARBA00047594"/>
    </source>
</evidence>
<dbReference type="PANTHER" id="PTHR30622:SF4">
    <property type="entry name" value="UNDECAPRENYL-DIPHOSPHATASE"/>
    <property type="match status" value="1"/>
</dbReference>
<evidence type="ECO:0000256" key="14">
    <source>
        <dbReference type="ARBA" id="ARBA00032707"/>
    </source>
</evidence>
<name>A0A3N2B928_9MICO</name>
<evidence type="ECO:0000256" key="3">
    <source>
        <dbReference type="ARBA" id="ARBA00012374"/>
    </source>
</evidence>
<proteinExistence type="inferred from homology"/>
<keyword evidence="13 17" id="KW-0961">Cell wall biogenesis/degradation</keyword>
<dbReference type="GO" id="GO:0046677">
    <property type="term" value="P:response to antibiotic"/>
    <property type="evidence" value="ECO:0007669"/>
    <property type="project" value="UniProtKB-UniRule"/>
</dbReference>
<feature type="transmembrane region" description="Helical" evidence="17">
    <location>
        <begin position="199"/>
        <end position="217"/>
    </location>
</feature>
<evidence type="ECO:0000256" key="17">
    <source>
        <dbReference type="HAMAP-Rule" id="MF_01006"/>
    </source>
</evidence>
<dbReference type="AlphaFoldDB" id="A0A3N2B928"/>
<dbReference type="NCBIfam" id="NF001392">
    <property type="entry name" value="PRK00281.2-1"/>
    <property type="match status" value="1"/>
</dbReference>
<keyword evidence="19" id="KW-1185">Reference proteome</keyword>
<evidence type="ECO:0000256" key="12">
    <source>
        <dbReference type="ARBA" id="ARBA00023251"/>
    </source>
</evidence>
<evidence type="ECO:0000256" key="11">
    <source>
        <dbReference type="ARBA" id="ARBA00023136"/>
    </source>
</evidence>
<sequence length="302" mass="32192">MSAFVTWWEVVVLGLLQGLTEFLPISSSAHLRIAGEMLPSGNDPGAAFTAITQLGTEAAVILYFRKDIARIISHWFRSLPIARWHHPVSAQDPDARMGWFVIAGSVPIAVLGLALESYIDHALRNLYITAAMLALFGLVLGYADMTSRRVRTLDTLTWKHALTFGFAQALALIPGVSRSGATISAGLMLGYTREAATRYAFLLAIPAVTASGLYKLFGDVIFGEPVETAATVSAGGIVVATVISFVVGYAVTAWLLSYISTHSYAPFVLYRLGLAVIVVILLLTGVVDPLASGPGTAPEITP</sequence>
<dbReference type="Proteomes" id="UP000280668">
    <property type="component" value="Unassembled WGS sequence"/>
</dbReference>
<evidence type="ECO:0000256" key="1">
    <source>
        <dbReference type="ARBA" id="ARBA00004651"/>
    </source>
</evidence>
<dbReference type="GO" id="GO:0005886">
    <property type="term" value="C:plasma membrane"/>
    <property type="evidence" value="ECO:0007669"/>
    <property type="project" value="UniProtKB-SubCell"/>
</dbReference>
<comment type="similarity">
    <text evidence="2 17">Belongs to the UppP family.</text>
</comment>
<dbReference type="GO" id="GO:0050380">
    <property type="term" value="F:undecaprenyl-diphosphatase activity"/>
    <property type="evidence" value="ECO:0007669"/>
    <property type="project" value="UniProtKB-UniRule"/>
</dbReference>
<dbReference type="EMBL" id="RKHK01000001">
    <property type="protein sequence ID" value="ROR71740.1"/>
    <property type="molecule type" value="Genomic_DNA"/>
</dbReference>
<feature type="transmembrane region" description="Helical" evidence="17">
    <location>
        <begin position="268"/>
        <end position="287"/>
    </location>
</feature>
<feature type="transmembrane region" description="Helical" evidence="17">
    <location>
        <begin position="126"/>
        <end position="143"/>
    </location>
</feature>
<keyword evidence="11 17" id="KW-0472">Membrane</keyword>
<keyword evidence="9 17" id="KW-0573">Peptidoglycan synthesis</keyword>
<evidence type="ECO:0000256" key="7">
    <source>
        <dbReference type="ARBA" id="ARBA00022801"/>
    </source>
</evidence>
<feature type="transmembrane region" description="Helical" evidence="17">
    <location>
        <begin position="97"/>
        <end position="119"/>
    </location>
</feature>
<evidence type="ECO:0000313" key="18">
    <source>
        <dbReference type="EMBL" id="ROR71740.1"/>
    </source>
</evidence>
<reference evidence="18 19" key="1">
    <citation type="submission" date="2018-11" db="EMBL/GenBank/DDBJ databases">
        <title>Sequencing the genomes of 1000 actinobacteria strains.</title>
        <authorList>
            <person name="Klenk H.-P."/>
        </authorList>
    </citation>
    <scope>NUCLEOTIDE SEQUENCE [LARGE SCALE GENOMIC DNA]</scope>
    <source>
        <strain evidence="18 19">DSM 11294</strain>
    </source>
</reference>
<evidence type="ECO:0000256" key="15">
    <source>
        <dbReference type="ARBA" id="ARBA00032932"/>
    </source>
</evidence>
<organism evidence="18 19">
    <name type="scientific">Bogoriella caseilytica</name>
    <dbReference type="NCBI Taxonomy" id="56055"/>
    <lineage>
        <taxon>Bacteria</taxon>
        <taxon>Bacillati</taxon>
        <taxon>Actinomycetota</taxon>
        <taxon>Actinomycetes</taxon>
        <taxon>Micrococcales</taxon>
        <taxon>Bogoriellaceae</taxon>
        <taxon>Bogoriella</taxon>
    </lineage>
</organism>
<comment type="caution">
    <text evidence="18">The sequence shown here is derived from an EMBL/GenBank/DDBJ whole genome shotgun (WGS) entry which is preliminary data.</text>
</comment>
<accession>A0A3N2B928</accession>
<keyword evidence="6 17" id="KW-0812">Transmembrane</keyword>
<dbReference type="NCBIfam" id="TIGR00753">
    <property type="entry name" value="undec_PP_bacA"/>
    <property type="match status" value="1"/>
</dbReference>
<dbReference type="GO" id="GO:0008360">
    <property type="term" value="P:regulation of cell shape"/>
    <property type="evidence" value="ECO:0007669"/>
    <property type="project" value="UniProtKB-KW"/>
</dbReference>
<protein>
    <recommendedName>
        <fullName evidence="4 17">Undecaprenyl-diphosphatase</fullName>
        <ecNumber evidence="3 17">3.6.1.27</ecNumber>
    </recommendedName>
    <alternativeName>
        <fullName evidence="15 17">Bacitracin resistance protein</fullName>
    </alternativeName>
    <alternativeName>
        <fullName evidence="14 17">Undecaprenyl pyrophosphate phosphatase</fullName>
    </alternativeName>
</protein>
<evidence type="ECO:0000256" key="10">
    <source>
        <dbReference type="ARBA" id="ARBA00022989"/>
    </source>
</evidence>
<keyword evidence="12 17" id="KW-0046">Antibiotic resistance</keyword>
<evidence type="ECO:0000256" key="8">
    <source>
        <dbReference type="ARBA" id="ARBA00022960"/>
    </source>
</evidence>
<evidence type="ECO:0000256" key="2">
    <source>
        <dbReference type="ARBA" id="ARBA00010621"/>
    </source>
</evidence>
<keyword evidence="7 17" id="KW-0378">Hydrolase</keyword>
<dbReference type="EC" id="3.6.1.27" evidence="3 17"/>
<dbReference type="InterPro" id="IPR003824">
    <property type="entry name" value="UppP"/>
</dbReference>